<dbReference type="InterPro" id="IPR002716">
    <property type="entry name" value="PIN_dom"/>
</dbReference>
<dbReference type="GO" id="GO:0016787">
    <property type="term" value="F:hydrolase activity"/>
    <property type="evidence" value="ECO:0007669"/>
    <property type="project" value="UniProtKB-KW"/>
</dbReference>
<protein>
    <submittedName>
        <fullName evidence="8">PilT protein domain protein</fullName>
    </submittedName>
</protein>
<dbReference type="InterPro" id="IPR029060">
    <property type="entry name" value="PIN-like_dom_sf"/>
</dbReference>
<evidence type="ECO:0000256" key="1">
    <source>
        <dbReference type="ARBA" id="ARBA00001946"/>
    </source>
</evidence>
<evidence type="ECO:0000313" key="8">
    <source>
        <dbReference type="EMBL" id="EQD26626.1"/>
    </source>
</evidence>
<evidence type="ECO:0000256" key="3">
    <source>
        <dbReference type="ARBA" id="ARBA00022723"/>
    </source>
</evidence>
<feature type="non-terminal residue" evidence="8">
    <location>
        <position position="106"/>
    </location>
</feature>
<evidence type="ECO:0000256" key="4">
    <source>
        <dbReference type="ARBA" id="ARBA00022801"/>
    </source>
</evidence>
<dbReference type="GO" id="GO:0046872">
    <property type="term" value="F:metal ion binding"/>
    <property type="evidence" value="ECO:0007669"/>
    <property type="project" value="UniProtKB-KW"/>
</dbReference>
<proteinExistence type="inferred from homology"/>
<reference evidence="8" key="1">
    <citation type="submission" date="2013-08" db="EMBL/GenBank/DDBJ databases">
        <authorList>
            <person name="Mendez C."/>
            <person name="Richter M."/>
            <person name="Ferrer M."/>
            <person name="Sanchez J."/>
        </authorList>
    </citation>
    <scope>NUCLEOTIDE SEQUENCE</scope>
</reference>
<keyword evidence="5" id="KW-0460">Magnesium</keyword>
<gene>
    <name evidence="8" type="ORF">B1A_21826</name>
</gene>
<reference evidence="8" key="2">
    <citation type="journal article" date="2014" name="ISME J.">
        <title>Microbial stratification in low pH oxic and suboxic macroscopic growths along an acid mine drainage.</title>
        <authorList>
            <person name="Mendez-Garcia C."/>
            <person name="Mesa V."/>
            <person name="Sprenger R.R."/>
            <person name="Richter M."/>
            <person name="Diez M.S."/>
            <person name="Solano J."/>
            <person name="Bargiela R."/>
            <person name="Golyshina O.V."/>
            <person name="Manteca A."/>
            <person name="Ramos J.L."/>
            <person name="Gallego J.R."/>
            <person name="Llorente I."/>
            <person name="Martins Dos Santos V.A."/>
            <person name="Jensen O.N."/>
            <person name="Pelaez A.I."/>
            <person name="Sanchez J."/>
            <person name="Ferrer M."/>
        </authorList>
    </citation>
    <scope>NUCLEOTIDE SEQUENCE</scope>
</reference>
<evidence type="ECO:0000256" key="2">
    <source>
        <dbReference type="ARBA" id="ARBA00022722"/>
    </source>
</evidence>
<evidence type="ECO:0000256" key="6">
    <source>
        <dbReference type="ARBA" id="ARBA00038093"/>
    </source>
</evidence>
<feature type="domain" description="PIN" evidence="7">
    <location>
        <begin position="6"/>
        <end position="106"/>
    </location>
</feature>
<name>T0XV14_9ZZZZ</name>
<dbReference type="GO" id="GO:0004518">
    <property type="term" value="F:nuclease activity"/>
    <property type="evidence" value="ECO:0007669"/>
    <property type="project" value="UniProtKB-KW"/>
</dbReference>
<comment type="similarity">
    <text evidence="6">Belongs to the PINc/VapC protein family.</text>
</comment>
<evidence type="ECO:0000256" key="5">
    <source>
        <dbReference type="ARBA" id="ARBA00022842"/>
    </source>
</evidence>
<keyword evidence="4" id="KW-0378">Hydrolase</keyword>
<organism evidence="8">
    <name type="scientific">mine drainage metagenome</name>
    <dbReference type="NCBI Taxonomy" id="410659"/>
    <lineage>
        <taxon>unclassified sequences</taxon>
        <taxon>metagenomes</taxon>
        <taxon>ecological metagenomes</taxon>
    </lineage>
</organism>
<sequence>MDTVIYLLDSVILIDHFNGVEAATNFLRERRSDAAISAITRAEVLTGFDEAQRALPARLLDTFVCLQLDQVTADLAARLRRKHHWKLPDAIQAAVAQHHGLKLVTR</sequence>
<keyword evidence="2" id="KW-0540">Nuclease</keyword>
<dbReference type="AlphaFoldDB" id="T0XV14"/>
<keyword evidence="3" id="KW-0479">Metal-binding</keyword>
<dbReference type="Gene3D" id="3.40.50.1010">
    <property type="entry name" value="5'-nuclease"/>
    <property type="match status" value="1"/>
</dbReference>
<dbReference type="EMBL" id="AUZX01016130">
    <property type="protein sequence ID" value="EQD26626.1"/>
    <property type="molecule type" value="Genomic_DNA"/>
</dbReference>
<dbReference type="PANTHER" id="PTHR33653:SF1">
    <property type="entry name" value="RIBONUCLEASE VAPC2"/>
    <property type="match status" value="1"/>
</dbReference>
<dbReference type="SUPFAM" id="SSF88723">
    <property type="entry name" value="PIN domain-like"/>
    <property type="match status" value="1"/>
</dbReference>
<dbReference type="Pfam" id="PF01850">
    <property type="entry name" value="PIN"/>
    <property type="match status" value="1"/>
</dbReference>
<dbReference type="InterPro" id="IPR050556">
    <property type="entry name" value="Type_II_TA_system_RNase"/>
</dbReference>
<comment type="caution">
    <text evidence="8">The sequence shown here is derived from an EMBL/GenBank/DDBJ whole genome shotgun (WGS) entry which is preliminary data.</text>
</comment>
<evidence type="ECO:0000259" key="7">
    <source>
        <dbReference type="Pfam" id="PF01850"/>
    </source>
</evidence>
<comment type="cofactor">
    <cofactor evidence="1">
        <name>Mg(2+)</name>
        <dbReference type="ChEBI" id="CHEBI:18420"/>
    </cofactor>
</comment>
<dbReference type="PANTHER" id="PTHR33653">
    <property type="entry name" value="RIBONUCLEASE VAPC2"/>
    <property type="match status" value="1"/>
</dbReference>
<accession>T0XV14</accession>